<name>A0ABT9ZIJ7_9BACI</name>
<evidence type="ECO:0000256" key="1">
    <source>
        <dbReference type="ARBA" id="ARBA00004613"/>
    </source>
</evidence>
<protein>
    <submittedName>
        <fullName evidence="4">Peptidoglycan/xylan/chitin deacetylase (PgdA/CDA1 family)</fullName>
    </submittedName>
</protein>
<organism evidence="4 5">
    <name type="scientific">Metabacillus malikii</name>
    <dbReference type="NCBI Taxonomy" id="1504265"/>
    <lineage>
        <taxon>Bacteria</taxon>
        <taxon>Bacillati</taxon>
        <taxon>Bacillota</taxon>
        <taxon>Bacilli</taxon>
        <taxon>Bacillales</taxon>
        <taxon>Bacillaceae</taxon>
        <taxon>Metabacillus</taxon>
    </lineage>
</organism>
<sequence length="265" mass="30839">MPKVMLAFPEGRHKVLTMSYDDGKAADRKLVEIFNRNGIKGTFHINSGMLGEGDRIPKGEIEELYRGHEVATHTKTHPTIARSPKEQIIDELFEDRKNLEAIVDYPVRGLSYPNGSYHQYIKEVLPFLGIEYGRTVHSSGQFSMPDDFFEWNPTCHHKRDLLQLTETFINLHKTQYIYMMYVWGHSYEFDLDNNWELIESFCELAGGRNDIWYATNIEIVDYMNTFKHLKFSADSRFVYNPSATSVWLNVDERIIEARGGKKTNL</sequence>
<evidence type="ECO:0000313" key="4">
    <source>
        <dbReference type="EMBL" id="MDQ0231363.1"/>
    </source>
</evidence>
<dbReference type="CDD" id="cd10967">
    <property type="entry name" value="CE4_GLA_like_6s"/>
    <property type="match status" value="1"/>
</dbReference>
<reference evidence="4 5" key="1">
    <citation type="submission" date="2023-07" db="EMBL/GenBank/DDBJ databases">
        <title>Genomic Encyclopedia of Type Strains, Phase IV (KMG-IV): sequencing the most valuable type-strain genomes for metagenomic binning, comparative biology and taxonomic classification.</title>
        <authorList>
            <person name="Goeker M."/>
        </authorList>
    </citation>
    <scope>NUCLEOTIDE SEQUENCE [LARGE SCALE GENOMIC DNA]</scope>
    <source>
        <strain evidence="4 5">DSM 29005</strain>
    </source>
</reference>
<keyword evidence="5" id="KW-1185">Reference proteome</keyword>
<dbReference type="InterPro" id="IPR051398">
    <property type="entry name" value="Polysacch_Deacetylase"/>
</dbReference>
<dbReference type="InterPro" id="IPR011330">
    <property type="entry name" value="Glyco_hydro/deAcase_b/a-brl"/>
</dbReference>
<dbReference type="PANTHER" id="PTHR34216">
    <property type="match status" value="1"/>
</dbReference>
<evidence type="ECO:0000313" key="5">
    <source>
        <dbReference type="Proteomes" id="UP001234495"/>
    </source>
</evidence>
<dbReference type="Pfam" id="PF01522">
    <property type="entry name" value="Polysacc_deac_1"/>
    <property type="match status" value="1"/>
</dbReference>
<evidence type="ECO:0000259" key="3">
    <source>
        <dbReference type="PROSITE" id="PS51677"/>
    </source>
</evidence>
<dbReference type="PANTHER" id="PTHR34216:SF3">
    <property type="entry name" value="POLY-BETA-1,6-N-ACETYL-D-GLUCOSAMINE N-DEACETYLASE"/>
    <property type="match status" value="1"/>
</dbReference>
<accession>A0ABT9ZIJ7</accession>
<keyword evidence="2" id="KW-0732">Signal</keyword>
<dbReference type="EMBL" id="JAUSUD010000011">
    <property type="protein sequence ID" value="MDQ0231363.1"/>
    <property type="molecule type" value="Genomic_DNA"/>
</dbReference>
<dbReference type="InterPro" id="IPR002509">
    <property type="entry name" value="NODB_dom"/>
</dbReference>
<dbReference type="SUPFAM" id="SSF88713">
    <property type="entry name" value="Glycoside hydrolase/deacetylase"/>
    <property type="match status" value="1"/>
</dbReference>
<comment type="subcellular location">
    <subcellularLocation>
        <location evidence="1">Secreted</location>
    </subcellularLocation>
</comment>
<feature type="domain" description="NodB homology" evidence="3">
    <location>
        <begin position="12"/>
        <end position="214"/>
    </location>
</feature>
<gene>
    <name evidence="4" type="ORF">J2S19_002646</name>
</gene>
<comment type="caution">
    <text evidence="4">The sequence shown here is derived from an EMBL/GenBank/DDBJ whole genome shotgun (WGS) entry which is preliminary data.</text>
</comment>
<dbReference type="PROSITE" id="PS51677">
    <property type="entry name" value="NODB"/>
    <property type="match status" value="1"/>
</dbReference>
<dbReference type="RefSeq" id="WP_307342177.1">
    <property type="nucleotide sequence ID" value="NZ_JAUSUD010000011.1"/>
</dbReference>
<proteinExistence type="predicted"/>
<dbReference type="Proteomes" id="UP001234495">
    <property type="component" value="Unassembled WGS sequence"/>
</dbReference>
<dbReference type="Gene3D" id="3.20.20.370">
    <property type="entry name" value="Glycoside hydrolase/deacetylase"/>
    <property type="match status" value="1"/>
</dbReference>
<evidence type="ECO:0000256" key="2">
    <source>
        <dbReference type="ARBA" id="ARBA00022729"/>
    </source>
</evidence>